<evidence type="ECO:0000259" key="6">
    <source>
        <dbReference type="PROSITE" id="PS50931"/>
    </source>
</evidence>
<sequence>MPTLRQLSYLVAIAEEGHFGRASQRTHATQPTLSSQLRTLEATLGVQLVERGRHGATITPVGREVVDRARRVLAEVDAIRGVAAKGAGGLAGIVRLGVPATLGPYLLRYIVPELHRRYPDLKLFVREDFPRALADRLEAGAFDLVLSPLSQERRHIAFAPLFDEPLLLVCAPDHALAGAGPLDRRALEGAKVLTLEPGYFLHEQVRQVCDAYGAEILQDYEGTSLDTLRLMAGMGVGLAFLPALYVRSEIAAGGDLCVRPLASEPPVRTIGLAWRHTSGNATDYAAMAEMIRSIAAQALPEVSVRTQ</sequence>
<dbReference type="OrthoDB" id="9775392at2"/>
<evidence type="ECO:0000256" key="2">
    <source>
        <dbReference type="ARBA" id="ARBA00023015"/>
    </source>
</evidence>
<dbReference type="InParanoid" id="A0A4R2PSJ3"/>
<gene>
    <name evidence="7" type="ORF">EV659_102337</name>
</gene>
<dbReference type="Proteomes" id="UP000295399">
    <property type="component" value="Unassembled WGS sequence"/>
</dbReference>
<comment type="similarity">
    <text evidence="1">Belongs to the LysR transcriptional regulatory family.</text>
</comment>
<dbReference type="GO" id="GO:0003677">
    <property type="term" value="F:DNA binding"/>
    <property type="evidence" value="ECO:0007669"/>
    <property type="project" value="UniProtKB-KW"/>
</dbReference>
<dbReference type="PROSITE" id="PS50931">
    <property type="entry name" value="HTH_LYSR"/>
    <property type="match status" value="1"/>
</dbReference>
<reference evidence="7 8" key="1">
    <citation type="submission" date="2019-03" db="EMBL/GenBank/DDBJ databases">
        <title>Genomic Encyclopedia of Type Strains, Phase IV (KMG-IV): sequencing the most valuable type-strain genomes for metagenomic binning, comparative biology and taxonomic classification.</title>
        <authorList>
            <person name="Goeker M."/>
        </authorList>
    </citation>
    <scope>NUCLEOTIDE SEQUENCE [LARGE SCALE GENOMIC DNA]</scope>
    <source>
        <strain evidence="7 8">DSM 2132</strain>
    </source>
</reference>
<dbReference type="InterPro" id="IPR000847">
    <property type="entry name" value="LysR_HTH_N"/>
</dbReference>
<dbReference type="Gene3D" id="3.40.190.10">
    <property type="entry name" value="Periplasmic binding protein-like II"/>
    <property type="match status" value="2"/>
</dbReference>
<protein>
    <submittedName>
        <fullName evidence="7">LysR family transcriptional regulator</fullName>
    </submittedName>
</protein>
<dbReference type="PRINTS" id="PR00039">
    <property type="entry name" value="HTHLYSR"/>
</dbReference>
<name>A0A4R2PSJ3_RHOSA</name>
<keyword evidence="2" id="KW-0805">Transcription regulation</keyword>
<dbReference type="Gene3D" id="1.10.10.10">
    <property type="entry name" value="Winged helix-like DNA-binding domain superfamily/Winged helix DNA-binding domain"/>
    <property type="match status" value="1"/>
</dbReference>
<dbReference type="InterPro" id="IPR036390">
    <property type="entry name" value="WH_DNA-bd_sf"/>
</dbReference>
<dbReference type="FunFam" id="1.10.10.10:FF:000001">
    <property type="entry name" value="LysR family transcriptional regulator"/>
    <property type="match status" value="1"/>
</dbReference>
<proteinExistence type="inferred from homology"/>
<evidence type="ECO:0000256" key="3">
    <source>
        <dbReference type="ARBA" id="ARBA00023125"/>
    </source>
</evidence>
<dbReference type="GO" id="GO:0003700">
    <property type="term" value="F:DNA-binding transcription factor activity"/>
    <property type="evidence" value="ECO:0007669"/>
    <property type="project" value="InterPro"/>
</dbReference>
<dbReference type="Pfam" id="PF00126">
    <property type="entry name" value="HTH_1"/>
    <property type="match status" value="1"/>
</dbReference>
<dbReference type="SUPFAM" id="SSF46785">
    <property type="entry name" value="Winged helix' DNA-binding domain"/>
    <property type="match status" value="1"/>
</dbReference>
<evidence type="ECO:0000313" key="7">
    <source>
        <dbReference type="EMBL" id="TCP37928.1"/>
    </source>
</evidence>
<dbReference type="RefSeq" id="WP_132707581.1">
    <property type="nucleotide sequence ID" value="NZ_JACIGF010000002.1"/>
</dbReference>
<dbReference type="AlphaFoldDB" id="A0A4R2PSJ3"/>
<keyword evidence="5" id="KW-0804">Transcription</keyword>
<dbReference type="FunCoup" id="A0A4R2PSJ3">
    <property type="interactions" value="205"/>
</dbReference>
<dbReference type="CDD" id="cd08411">
    <property type="entry name" value="PBP2_OxyR"/>
    <property type="match status" value="1"/>
</dbReference>
<keyword evidence="3" id="KW-0238">DNA-binding</keyword>
<organism evidence="7 8">
    <name type="scientific">Rhodothalassium salexigens DSM 2132</name>
    <dbReference type="NCBI Taxonomy" id="1188247"/>
    <lineage>
        <taxon>Bacteria</taxon>
        <taxon>Pseudomonadati</taxon>
        <taxon>Pseudomonadota</taxon>
        <taxon>Alphaproteobacteria</taxon>
        <taxon>Rhodothalassiales</taxon>
        <taxon>Rhodothalassiaceae</taxon>
        <taxon>Rhodothalassium</taxon>
    </lineage>
</organism>
<feature type="domain" description="HTH lysR-type" evidence="6">
    <location>
        <begin position="2"/>
        <end position="59"/>
    </location>
</feature>
<accession>A0A4R2PSJ3</accession>
<dbReference type="GO" id="GO:0032993">
    <property type="term" value="C:protein-DNA complex"/>
    <property type="evidence" value="ECO:0007669"/>
    <property type="project" value="TreeGrafter"/>
</dbReference>
<keyword evidence="4" id="KW-0010">Activator</keyword>
<dbReference type="InterPro" id="IPR005119">
    <property type="entry name" value="LysR_subst-bd"/>
</dbReference>
<dbReference type="PANTHER" id="PTHR30346:SF26">
    <property type="entry name" value="HYDROGEN PEROXIDE-INDUCIBLE GENES ACTIVATOR"/>
    <property type="match status" value="1"/>
</dbReference>
<comment type="caution">
    <text evidence="7">The sequence shown here is derived from an EMBL/GenBank/DDBJ whole genome shotgun (WGS) entry which is preliminary data.</text>
</comment>
<evidence type="ECO:0000256" key="1">
    <source>
        <dbReference type="ARBA" id="ARBA00009437"/>
    </source>
</evidence>
<dbReference type="InterPro" id="IPR036388">
    <property type="entry name" value="WH-like_DNA-bd_sf"/>
</dbReference>
<evidence type="ECO:0000256" key="4">
    <source>
        <dbReference type="ARBA" id="ARBA00023159"/>
    </source>
</evidence>
<dbReference type="SUPFAM" id="SSF53850">
    <property type="entry name" value="Periplasmic binding protein-like II"/>
    <property type="match status" value="1"/>
</dbReference>
<evidence type="ECO:0000256" key="5">
    <source>
        <dbReference type="ARBA" id="ARBA00023163"/>
    </source>
</evidence>
<keyword evidence="8" id="KW-1185">Reference proteome</keyword>
<evidence type="ECO:0000313" key="8">
    <source>
        <dbReference type="Proteomes" id="UP000295399"/>
    </source>
</evidence>
<dbReference type="Pfam" id="PF03466">
    <property type="entry name" value="LysR_substrate"/>
    <property type="match status" value="1"/>
</dbReference>
<dbReference type="PANTHER" id="PTHR30346">
    <property type="entry name" value="TRANSCRIPTIONAL DUAL REGULATOR HCAR-RELATED"/>
    <property type="match status" value="1"/>
</dbReference>
<dbReference type="EMBL" id="SLXO01000002">
    <property type="protein sequence ID" value="TCP37928.1"/>
    <property type="molecule type" value="Genomic_DNA"/>
</dbReference>